<name>A0ABQ5PBG4_9ACTN</name>
<gene>
    <name evidence="1" type="ORF">SYYSPA8_36535</name>
</gene>
<evidence type="ECO:0000313" key="2">
    <source>
        <dbReference type="Proteomes" id="UP001291653"/>
    </source>
</evidence>
<comment type="caution">
    <text evidence="1">The sequence shown here is derived from an EMBL/GenBank/DDBJ whole genome shotgun (WGS) entry which is preliminary data.</text>
</comment>
<protein>
    <submittedName>
        <fullName evidence="1">Uncharacterized protein</fullName>
    </submittedName>
</protein>
<dbReference type="RefSeq" id="WP_323451851.1">
    <property type="nucleotide sequence ID" value="NZ_BSBI01000028.1"/>
</dbReference>
<sequence>MVKSPHSTDISNADKIITTALAYGLTVTVNTAADHTLTRQTVRISIPVPTAHSGTDLGRAIAGNVVEMFWTKNSTKGSRGRLQGATRWSVSGHRKLRTLRAAADSVRDLGHDSNRYAREAAPLPEDVVDAMHAVFVDGHQVHPGIPAAHVRTIVSSRRFRGWLVHQDNDGTIVSDDRRYVPLLTCPGR</sequence>
<evidence type="ECO:0000313" key="1">
    <source>
        <dbReference type="EMBL" id="GLF99926.1"/>
    </source>
</evidence>
<reference evidence="1 2" key="1">
    <citation type="submission" date="2022-10" db="EMBL/GenBank/DDBJ databases">
        <title>Draft genome sequence of Streptomyces sp. YSPA8.</title>
        <authorList>
            <person name="Moriuchi R."/>
            <person name="Dohra H."/>
            <person name="Yamamura H."/>
            <person name="Kodani S."/>
        </authorList>
    </citation>
    <scope>NUCLEOTIDE SEQUENCE [LARGE SCALE GENOMIC DNA]</scope>
    <source>
        <strain evidence="1 2">YSPA8</strain>
    </source>
</reference>
<dbReference type="Proteomes" id="UP001291653">
    <property type="component" value="Unassembled WGS sequence"/>
</dbReference>
<accession>A0ABQ5PBG4</accession>
<keyword evidence="2" id="KW-1185">Reference proteome</keyword>
<organism evidence="1 2">
    <name type="scientific">Streptomyces yaizuensis</name>
    <dbReference type="NCBI Taxonomy" id="2989713"/>
    <lineage>
        <taxon>Bacteria</taxon>
        <taxon>Bacillati</taxon>
        <taxon>Actinomycetota</taxon>
        <taxon>Actinomycetes</taxon>
        <taxon>Kitasatosporales</taxon>
        <taxon>Streptomycetaceae</taxon>
        <taxon>Streptomyces</taxon>
    </lineage>
</organism>
<dbReference type="EMBL" id="BSBI01000028">
    <property type="protein sequence ID" value="GLF99926.1"/>
    <property type="molecule type" value="Genomic_DNA"/>
</dbReference>
<proteinExistence type="predicted"/>